<feature type="coiled-coil region" evidence="9">
    <location>
        <begin position="1"/>
        <end position="125"/>
    </location>
</feature>
<evidence type="ECO:0000313" key="11">
    <source>
        <dbReference type="EMBL" id="PJF34434.1"/>
    </source>
</evidence>
<dbReference type="Proteomes" id="UP000229681">
    <property type="component" value="Unassembled WGS sequence"/>
</dbReference>
<evidence type="ECO:0000256" key="3">
    <source>
        <dbReference type="ARBA" id="ARBA00013368"/>
    </source>
</evidence>
<feature type="domain" description="Zinc-hook" evidence="10">
    <location>
        <begin position="7"/>
        <end position="53"/>
    </location>
</feature>
<evidence type="ECO:0000256" key="4">
    <source>
        <dbReference type="ARBA" id="ARBA00022723"/>
    </source>
</evidence>
<keyword evidence="8 9" id="KW-0175">Coiled coil</keyword>
<evidence type="ECO:0000256" key="7">
    <source>
        <dbReference type="ARBA" id="ARBA00022840"/>
    </source>
</evidence>
<dbReference type="PANTHER" id="PTHR32114">
    <property type="entry name" value="ABC TRANSPORTER ABCH.3"/>
    <property type="match status" value="1"/>
</dbReference>
<keyword evidence="6" id="KW-0862">Zinc</keyword>
<feature type="coiled-coil region" evidence="9">
    <location>
        <begin position="176"/>
        <end position="286"/>
    </location>
</feature>
<dbReference type="SUPFAM" id="SSF52540">
    <property type="entry name" value="P-loop containing nucleoside triphosphate hydrolases"/>
    <property type="match status" value="1"/>
</dbReference>
<dbReference type="Pfam" id="PF04423">
    <property type="entry name" value="Rad50_zn_hook"/>
    <property type="match status" value="1"/>
</dbReference>
<protein>
    <recommendedName>
        <fullName evidence="3">Nuclease SbcCD subunit C</fullName>
    </recommendedName>
</protein>
<dbReference type="GO" id="GO:0005524">
    <property type="term" value="F:ATP binding"/>
    <property type="evidence" value="ECO:0007669"/>
    <property type="project" value="UniProtKB-KW"/>
</dbReference>
<dbReference type="AlphaFoldDB" id="A0A2M8PA63"/>
<evidence type="ECO:0000256" key="9">
    <source>
        <dbReference type="SAM" id="Coils"/>
    </source>
</evidence>
<reference evidence="11 12" key="1">
    <citation type="submission" date="2017-11" db="EMBL/GenBank/DDBJ databases">
        <title>Evolution of Phototrophy in the Chloroflexi Phylum Driven by Horizontal Gene Transfer.</title>
        <authorList>
            <person name="Ward L.M."/>
            <person name="Hemp J."/>
            <person name="Shih P.M."/>
            <person name="Mcglynn S.E."/>
            <person name="Fischer W."/>
        </authorList>
    </citation>
    <scope>NUCLEOTIDE SEQUENCE [LARGE SCALE GENOMIC DNA]</scope>
    <source>
        <strain evidence="11">JP3_13</strain>
    </source>
</reference>
<dbReference type="Gene3D" id="3.40.50.300">
    <property type="entry name" value="P-loop containing nucleotide triphosphate hydrolases"/>
    <property type="match status" value="1"/>
</dbReference>
<dbReference type="PANTHER" id="PTHR32114:SF2">
    <property type="entry name" value="ABC TRANSPORTER ABCH.3"/>
    <property type="match status" value="1"/>
</dbReference>
<evidence type="ECO:0000256" key="5">
    <source>
        <dbReference type="ARBA" id="ARBA00022741"/>
    </source>
</evidence>
<organism evidence="11 12">
    <name type="scientific">Candidatus Thermofonsia Clade 1 bacterium</name>
    <dbReference type="NCBI Taxonomy" id="2364210"/>
    <lineage>
        <taxon>Bacteria</taxon>
        <taxon>Bacillati</taxon>
        <taxon>Chloroflexota</taxon>
        <taxon>Candidatus Thermofontia</taxon>
        <taxon>Candidatus Thermofonsia Clade 1</taxon>
    </lineage>
</organism>
<feature type="non-terminal residue" evidence="11">
    <location>
        <position position="1"/>
    </location>
</feature>
<dbReference type="InterPro" id="IPR013134">
    <property type="entry name" value="Zn_hook_RAD50"/>
</dbReference>
<gene>
    <name evidence="11" type="ORF">CUN49_15685</name>
</gene>
<dbReference type="InterPro" id="IPR027417">
    <property type="entry name" value="P-loop_NTPase"/>
</dbReference>
<keyword evidence="4" id="KW-0479">Metal-binding</keyword>
<evidence type="ECO:0000259" key="10">
    <source>
        <dbReference type="Pfam" id="PF04423"/>
    </source>
</evidence>
<evidence type="ECO:0000256" key="6">
    <source>
        <dbReference type="ARBA" id="ARBA00022833"/>
    </source>
</evidence>
<comment type="similarity">
    <text evidence="1">Belongs to the SMC family. SbcC subfamily.</text>
</comment>
<keyword evidence="7" id="KW-0067">ATP-binding</keyword>
<evidence type="ECO:0000256" key="8">
    <source>
        <dbReference type="ARBA" id="ARBA00023054"/>
    </source>
</evidence>
<comment type="caution">
    <text evidence="11">The sequence shown here is derived from an EMBL/GenBank/DDBJ whole genome shotgun (WGS) entry which is preliminary data.</text>
</comment>
<comment type="subunit">
    <text evidence="2">Heterodimer of SbcC and SbcD.</text>
</comment>
<sequence>NEQTEREGKQLRSRLNVLEASETALCPVCHQPLSAERRAALIAEYAEQIEMLRQRYRETEQLSKAAEGQIEQLSERARALESDIKRQESALNQRLGTLQVKLKNAHLAAEQAAQLSAERAALQEQLASEAFAESARQTMSECERQAIALNYDQEWHDALRKELSDLQEGRLQADRLRQALENLPIAQQRMAEKEQQAAHKQARIAELEAQLPALDARIAELIELARQADQRRAERDQKRAIYDALNEERAALKNKLENLEGIRKRAQELTTQISELSEDEKLYQELQQAFGKRGVPAMLIEAAIPELETLTNELLARMTDGRMQLRFETQRSKKSGEGVIETLDILISDELGQRDYALYSGGESFRVNFALRVALSQFLARRAGAQLRTLVIDEGFGSQDAAGRERLVEAINAVQQCFDLILVVTHIEELRDAFPTHIEVRKMPNGGARLTVR</sequence>
<keyword evidence="5" id="KW-0547">Nucleotide-binding</keyword>
<dbReference type="EMBL" id="PGTM01000396">
    <property type="protein sequence ID" value="PJF34434.1"/>
    <property type="molecule type" value="Genomic_DNA"/>
</dbReference>
<name>A0A2M8PA63_9CHLR</name>
<proteinExistence type="inferred from homology"/>
<dbReference type="Gene3D" id="1.10.287.510">
    <property type="entry name" value="Helix hairpin bin"/>
    <property type="match status" value="1"/>
</dbReference>
<evidence type="ECO:0000256" key="1">
    <source>
        <dbReference type="ARBA" id="ARBA00006930"/>
    </source>
</evidence>
<dbReference type="Pfam" id="PF13558">
    <property type="entry name" value="SbcC_Walker_B"/>
    <property type="match status" value="1"/>
</dbReference>
<dbReference type="GO" id="GO:0046872">
    <property type="term" value="F:metal ion binding"/>
    <property type="evidence" value="ECO:0007669"/>
    <property type="project" value="UniProtKB-KW"/>
</dbReference>
<evidence type="ECO:0000256" key="2">
    <source>
        <dbReference type="ARBA" id="ARBA00011322"/>
    </source>
</evidence>
<accession>A0A2M8PA63</accession>
<evidence type="ECO:0000313" key="12">
    <source>
        <dbReference type="Proteomes" id="UP000229681"/>
    </source>
</evidence>